<dbReference type="InterPro" id="IPR028994">
    <property type="entry name" value="Integrin_alpha_N"/>
</dbReference>
<proteinExistence type="predicted"/>
<dbReference type="OrthoDB" id="58662at2"/>
<protein>
    <recommendedName>
        <fullName evidence="3">VCBS repeat-containing protein</fullName>
    </recommendedName>
</protein>
<evidence type="ECO:0000313" key="2">
    <source>
        <dbReference type="Proteomes" id="UP000291301"/>
    </source>
</evidence>
<accession>A0A4R0P9B8</accession>
<keyword evidence="2" id="KW-1185">Reference proteome</keyword>
<sequence>MWGWKVSVSGYRRPRSSDAAIAFAIAAAALAVPADEARAADVYEMRLPTKVTSVRQTVNGSFAVFGEEAFRLDPCPTPEGLCLSSAPFSETSVNAPRNALPGGQIDIADAGDIRNAWYGRPTERYAHGALGDDVEGGSLIVVTSQGKKLEFVLPETQVFEDITPRITDLDGDGNNEVVTIRSSQSGGAAVVIYGLEENELVERAAGSENGAPNRWLNIAGIIRSADGTATVYGVRTPHIGGRLFSITYQDGALNEVNNIATDFSNHVLGSTELGLSAVMDFDGDGIAELVLPSQDRTRLRFPLSDRLDIALPAPVDKAIIATEGRIVTATEDGALLIIVP</sequence>
<dbReference type="SUPFAM" id="SSF69318">
    <property type="entry name" value="Integrin alpha N-terminal domain"/>
    <property type="match status" value="1"/>
</dbReference>
<gene>
    <name evidence="1" type="ORF">E0D97_13290</name>
</gene>
<dbReference type="EMBL" id="SJST01000005">
    <property type="protein sequence ID" value="TCD13448.1"/>
    <property type="molecule type" value="Genomic_DNA"/>
</dbReference>
<reference evidence="1 2" key="1">
    <citation type="journal article" date="2015" name="Antonie Van Leeuwenhoek">
        <title>Oricola cellulosilytica gen. nov., sp. nov., a cellulose-degrading bacterium of the family Phyllobacteriaceae isolated from surface seashore water, and emended descriptions of Mesorhizobium loti and Phyllobacterium myrsinacearum.</title>
        <authorList>
            <person name="Hameed A."/>
            <person name="Shahina M."/>
            <person name="Lai W.A."/>
            <person name="Lin S.Y."/>
            <person name="Young L.S."/>
            <person name="Liu Y.C."/>
            <person name="Hsu Y.H."/>
            <person name="Young C.C."/>
        </authorList>
    </citation>
    <scope>NUCLEOTIDE SEQUENCE [LARGE SCALE GENOMIC DNA]</scope>
    <source>
        <strain evidence="1 2">KCTC 52183</strain>
    </source>
</reference>
<organism evidence="1 2">
    <name type="scientific">Oricola cellulosilytica</name>
    <dbReference type="NCBI Taxonomy" id="1429082"/>
    <lineage>
        <taxon>Bacteria</taxon>
        <taxon>Pseudomonadati</taxon>
        <taxon>Pseudomonadota</taxon>
        <taxon>Alphaproteobacteria</taxon>
        <taxon>Hyphomicrobiales</taxon>
        <taxon>Ahrensiaceae</taxon>
        <taxon>Oricola</taxon>
    </lineage>
</organism>
<evidence type="ECO:0000313" key="1">
    <source>
        <dbReference type="EMBL" id="TCD13448.1"/>
    </source>
</evidence>
<dbReference type="AlphaFoldDB" id="A0A4R0P9B8"/>
<dbReference type="Proteomes" id="UP000291301">
    <property type="component" value="Unassembled WGS sequence"/>
</dbReference>
<comment type="caution">
    <text evidence="1">The sequence shown here is derived from an EMBL/GenBank/DDBJ whole genome shotgun (WGS) entry which is preliminary data.</text>
</comment>
<name>A0A4R0P9B8_9HYPH</name>
<dbReference type="RefSeq" id="WP_131569706.1">
    <property type="nucleotide sequence ID" value="NZ_SJST01000005.1"/>
</dbReference>
<evidence type="ECO:0008006" key="3">
    <source>
        <dbReference type="Google" id="ProtNLM"/>
    </source>
</evidence>